<dbReference type="EMBL" id="CP115156">
    <property type="protein sequence ID" value="WBL31612.1"/>
    <property type="molecule type" value="Genomic_DNA"/>
</dbReference>
<name>A0ABY7M3A4_9MOLU</name>
<dbReference type="Proteomes" id="UP001210120">
    <property type="component" value="Chromosome"/>
</dbReference>
<proteinExistence type="predicted"/>
<keyword evidence="2" id="KW-1185">Reference proteome</keyword>
<organism evidence="1 2">
    <name type="scientific">Candidatus Phytoplasma sacchari</name>
    <dbReference type="NCBI Taxonomy" id="2609813"/>
    <lineage>
        <taxon>Bacteria</taxon>
        <taxon>Bacillati</taxon>
        <taxon>Mycoplasmatota</taxon>
        <taxon>Mollicutes</taxon>
        <taxon>Acholeplasmatales</taxon>
        <taxon>Acholeplasmataceae</taxon>
        <taxon>Candidatus Phytoplasma</taxon>
        <taxon>16SrXI (Rice yellow dwarf group)</taxon>
    </lineage>
</organism>
<evidence type="ECO:0000313" key="1">
    <source>
        <dbReference type="EMBL" id="WBL31612.1"/>
    </source>
</evidence>
<evidence type="ECO:0000313" key="2">
    <source>
        <dbReference type="Proteomes" id="UP001210120"/>
    </source>
</evidence>
<reference evidence="1" key="1">
    <citation type="submission" date="2022-12" db="EMBL/GenBank/DDBJ databases">
        <title>Genomic Characterization of Candidatus Phytoplasma sacchari in China.</title>
        <authorList>
            <person name="Zhang R.-Y."/>
        </authorList>
    </citation>
    <scope>NUCLEOTIDE SEQUENCE [LARGE SCALE GENOMIC DNA]</scope>
    <source>
        <strain evidence="1">SCWL1</strain>
    </source>
</reference>
<sequence length="170" mass="20654">MIQKQYTFYGLNGIEYYEQELEKEQNKPITEQNQYLISFYKQKINTQKLPNDFLKFVKKPFKEWKNTDAGIPTFDDTIFTKQNNSLLYFQIKNLKVNNYINFMNEKNYSLDFTFEGPQYLLEKDKDYYLGKINLPYYNTNKKIVLTKKYNLHFNPIRNTLSVYNDQFNTK</sequence>
<gene>
    <name evidence="1" type="ORF">O7R10_00935</name>
</gene>
<accession>A0ABY7M3A4</accession>
<protein>
    <submittedName>
        <fullName evidence="1">Uncharacterized protein</fullName>
    </submittedName>
</protein>